<dbReference type="Pfam" id="PF03445">
    <property type="entry name" value="DUF294"/>
    <property type="match status" value="1"/>
</dbReference>
<name>A0ABQ5ZWC4_9GAMM</name>
<evidence type="ECO:0000259" key="2">
    <source>
        <dbReference type="Pfam" id="PF10335"/>
    </source>
</evidence>
<organism evidence="3 4">
    <name type="scientific">Marinospirillum insulare</name>
    <dbReference type="NCBI Taxonomy" id="217169"/>
    <lineage>
        <taxon>Bacteria</taxon>
        <taxon>Pseudomonadati</taxon>
        <taxon>Pseudomonadota</taxon>
        <taxon>Gammaproteobacteria</taxon>
        <taxon>Oceanospirillales</taxon>
        <taxon>Oceanospirillaceae</taxon>
        <taxon>Marinospirillum</taxon>
    </lineage>
</organism>
<accession>A0ABQ5ZWC4</accession>
<feature type="domain" description="Protein-PII uridylyltransferase N-terminal" evidence="1">
    <location>
        <begin position="55"/>
        <end position="189"/>
    </location>
</feature>
<dbReference type="CDD" id="cd05401">
    <property type="entry name" value="NT_GlnE_GlnD_like"/>
    <property type="match status" value="1"/>
</dbReference>
<evidence type="ECO:0008006" key="5">
    <source>
        <dbReference type="Google" id="ProtNLM"/>
    </source>
</evidence>
<comment type="caution">
    <text evidence="3">The sequence shown here is derived from an EMBL/GenBank/DDBJ whole genome shotgun (WGS) entry which is preliminary data.</text>
</comment>
<reference evidence="4" key="1">
    <citation type="journal article" date="2019" name="Int. J. Syst. Evol. Microbiol.">
        <title>The Global Catalogue of Microorganisms (GCM) 10K type strain sequencing project: providing services to taxonomists for standard genome sequencing and annotation.</title>
        <authorList>
            <consortium name="The Broad Institute Genomics Platform"/>
            <consortium name="The Broad Institute Genome Sequencing Center for Infectious Disease"/>
            <person name="Wu L."/>
            <person name="Ma J."/>
        </authorList>
    </citation>
    <scope>NUCLEOTIDE SEQUENCE [LARGE SCALE GENOMIC DNA]</scope>
    <source>
        <strain evidence="4">NBRC 100033</strain>
    </source>
</reference>
<proteinExistence type="predicted"/>
<evidence type="ECO:0000259" key="1">
    <source>
        <dbReference type="Pfam" id="PF03445"/>
    </source>
</evidence>
<dbReference type="Proteomes" id="UP001156682">
    <property type="component" value="Unassembled WGS sequence"/>
</dbReference>
<sequence>MQILTRSSPWRRLLDNPQRLQINPSILLAPLQEVFADFPEQLDAQEIKPWQLAFVKALQQMDIPAWRISQLISDHNDWLYKETITKSLAEMQANGWGEPPVDFCILQLGSAARHESLLRPDQDNAMIIEDFPVTRYLEIDTWMQHLSEEFTQRLDVAGIPLCKGHVMARWPLWRKPASEWMEQMRLWTAGRSVKKVQLSNIFLDFNPVYGNAELAKKLQEELSQLLPKAQGFLNIMGSLLDDIPVALDSFDRLQASGKDAPHTHALNLKQQGLLPLQSSVRLLSIMQGVRAVGTRERLVALVTRQVLSPEEAEDLTQALNHLQEILLTAQLESLDSGRLADSWVDLQQLTERQKQLLRIDLKLIKSFVRQLRKKFTD</sequence>
<dbReference type="InterPro" id="IPR018821">
    <property type="entry name" value="DUF294_put_nucleoTrafse_sb-bd"/>
</dbReference>
<gene>
    <name evidence="3" type="ORF">GCM10007878_17470</name>
</gene>
<protein>
    <recommendedName>
        <fullName evidence="5">CBS domain-containing protein</fullName>
    </recommendedName>
</protein>
<evidence type="ECO:0000313" key="3">
    <source>
        <dbReference type="EMBL" id="GLR64309.1"/>
    </source>
</evidence>
<feature type="domain" description="DUF294" evidence="2">
    <location>
        <begin position="232"/>
        <end position="375"/>
    </location>
</feature>
<dbReference type="InterPro" id="IPR005105">
    <property type="entry name" value="GlnD_Uridyltrans_N"/>
</dbReference>
<evidence type="ECO:0000313" key="4">
    <source>
        <dbReference type="Proteomes" id="UP001156682"/>
    </source>
</evidence>
<dbReference type="EMBL" id="BSOR01000029">
    <property type="protein sequence ID" value="GLR64309.1"/>
    <property type="molecule type" value="Genomic_DNA"/>
</dbReference>
<dbReference type="Pfam" id="PF10335">
    <property type="entry name" value="DUF294_C"/>
    <property type="match status" value="1"/>
</dbReference>
<keyword evidence="4" id="KW-1185">Reference proteome</keyword>
<dbReference type="RefSeq" id="WP_027850411.1">
    <property type="nucleotide sequence ID" value="NZ_BSOR01000029.1"/>
</dbReference>